<name>A0A497EVN2_9CREN</name>
<organism evidence="9 10">
    <name type="scientific">Thermoproteota archaeon</name>
    <dbReference type="NCBI Taxonomy" id="2056631"/>
    <lineage>
        <taxon>Archaea</taxon>
        <taxon>Thermoproteota</taxon>
    </lineage>
</organism>
<feature type="transmembrane region" description="Helical" evidence="7">
    <location>
        <begin position="42"/>
        <end position="64"/>
    </location>
</feature>
<dbReference type="Pfam" id="PF12911">
    <property type="entry name" value="OppC_N"/>
    <property type="match status" value="1"/>
</dbReference>
<evidence type="ECO:0000259" key="8">
    <source>
        <dbReference type="PROSITE" id="PS50928"/>
    </source>
</evidence>
<sequence length="308" mass="34275">MNGTTYKYSVKPLPFMIGIKRSLYLWKKRIKGFWLLYKSNKFGMLGLGILSIFIFITIFAPYIAPYGEWEYAIAPPFSPPSMEHIFGTDELGRDLFSLVLYGTRTSLLIGVFAAFLSAFIGGFLGVISGYYGGIIDDVIMRITDTFLVIPSLVLMIVLAAMLGTSIYNIIFVIAITAWPGTARIVRSQVLSLKERPFVEFARAVGASDFRIMFRHIFPNVLPLIFANMILGISSAILSEAGLSFLGLGDPHHISWGLILHYASGHGAIAGGLWWYVVPPGICILLLVLSFIFIGYAMDEILNPRLRRR</sequence>
<evidence type="ECO:0000256" key="4">
    <source>
        <dbReference type="ARBA" id="ARBA00022692"/>
    </source>
</evidence>
<evidence type="ECO:0000256" key="6">
    <source>
        <dbReference type="ARBA" id="ARBA00023136"/>
    </source>
</evidence>
<keyword evidence="4 7" id="KW-0812">Transmembrane</keyword>
<dbReference type="InterPro" id="IPR000515">
    <property type="entry name" value="MetI-like"/>
</dbReference>
<comment type="similarity">
    <text evidence="7">Belongs to the binding-protein-dependent transport system permease family.</text>
</comment>
<evidence type="ECO:0000256" key="3">
    <source>
        <dbReference type="ARBA" id="ARBA00022475"/>
    </source>
</evidence>
<keyword evidence="5 7" id="KW-1133">Transmembrane helix</keyword>
<evidence type="ECO:0000256" key="2">
    <source>
        <dbReference type="ARBA" id="ARBA00022448"/>
    </source>
</evidence>
<comment type="subcellular location">
    <subcellularLocation>
        <location evidence="1 7">Cell membrane</location>
        <topology evidence="1 7">Multi-pass membrane protein</topology>
    </subcellularLocation>
</comment>
<keyword evidence="2 7" id="KW-0813">Transport</keyword>
<feature type="domain" description="ABC transmembrane type-1" evidence="8">
    <location>
        <begin position="103"/>
        <end position="294"/>
    </location>
</feature>
<evidence type="ECO:0000256" key="1">
    <source>
        <dbReference type="ARBA" id="ARBA00004651"/>
    </source>
</evidence>
<gene>
    <name evidence="9" type="ORF">DRJ20_02360</name>
</gene>
<evidence type="ECO:0000256" key="7">
    <source>
        <dbReference type="RuleBase" id="RU363032"/>
    </source>
</evidence>
<protein>
    <submittedName>
        <fullName evidence="9">ABC transporter permease</fullName>
    </submittedName>
</protein>
<feature type="transmembrane region" description="Helical" evidence="7">
    <location>
        <begin position="272"/>
        <end position="297"/>
    </location>
</feature>
<accession>A0A497EVN2</accession>
<evidence type="ECO:0000256" key="5">
    <source>
        <dbReference type="ARBA" id="ARBA00022989"/>
    </source>
</evidence>
<dbReference type="PANTHER" id="PTHR43386">
    <property type="entry name" value="OLIGOPEPTIDE TRANSPORT SYSTEM PERMEASE PROTEIN APPC"/>
    <property type="match status" value="1"/>
</dbReference>
<dbReference type="Proteomes" id="UP000268446">
    <property type="component" value="Unassembled WGS sequence"/>
</dbReference>
<keyword evidence="3" id="KW-1003">Cell membrane</keyword>
<reference evidence="9 10" key="1">
    <citation type="submission" date="2018-06" db="EMBL/GenBank/DDBJ databases">
        <title>Extensive metabolic versatility and redundancy in microbially diverse, dynamic hydrothermal sediments.</title>
        <authorList>
            <person name="Dombrowski N."/>
            <person name="Teske A."/>
            <person name="Baker B.J."/>
        </authorList>
    </citation>
    <scope>NUCLEOTIDE SEQUENCE [LARGE SCALE GENOMIC DNA]</scope>
    <source>
        <strain evidence="9">B29_G17</strain>
    </source>
</reference>
<dbReference type="InterPro" id="IPR050366">
    <property type="entry name" value="BP-dependent_transpt_permease"/>
</dbReference>
<dbReference type="GO" id="GO:0005886">
    <property type="term" value="C:plasma membrane"/>
    <property type="evidence" value="ECO:0007669"/>
    <property type="project" value="UniProtKB-SubCell"/>
</dbReference>
<dbReference type="EMBL" id="QMQZ01000065">
    <property type="protein sequence ID" value="RLE51287.1"/>
    <property type="molecule type" value="Genomic_DNA"/>
</dbReference>
<dbReference type="SUPFAM" id="SSF161098">
    <property type="entry name" value="MetI-like"/>
    <property type="match status" value="1"/>
</dbReference>
<comment type="caution">
    <text evidence="9">The sequence shown here is derived from an EMBL/GenBank/DDBJ whole genome shotgun (WGS) entry which is preliminary data.</text>
</comment>
<dbReference type="AlphaFoldDB" id="A0A497EVN2"/>
<dbReference type="PANTHER" id="PTHR43386:SF1">
    <property type="entry name" value="D,D-DIPEPTIDE TRANSPORT SYSTEM PERMEASE PROTEIN DDPC-RELATED"/>
    <property type="match status" value="1"/>
</dbReference>
<dbReference type="InterPro" id="IPR035906">
    <property type="entry name" value="MetI-like_sf"/>
</dbReference>
<dbReference type="PROSITE" id="PS50928">
    <property type="entry name" value="ABC_TM1"/>
    <property type="match status" value="1"/>
</dbReference>
<dbReference type="InterPro" id="IPR025966">
    <property type="entry name" value="OppC_N"/>
</dbReference>
<feature type="transmembrane region" description="Helical" evidence="7">
    <location>
        <begin position="216"/>
        <end position="237"/>
    </location>
</feature>
<dbReference type="CDD" id="cd06261">
    <property type="entry name" value="TM_PBP2"/>
    <property type="match status" value="1"/>
</dbReference>
<feature type="transmembrane region" description="Helical" evidence="7">
    <location>
        <begin position="107"/>
        <end position="131"/>
    </location>
</feature>
<proteinExistence type="inferred from homology"/>
<evidence type="ECO:0000313" key="9">
    <source>
        <dbReference type="EMBL" id="RLE51287.1"/>
    </source>
</evidence>
<dbReference type="Pfam" id="PF00528">
    <property type="entry name" value="BPD_transp_1"/>
    <property type="match status" value="1"/>
</dbReference>
<evidence type="ECO:0000313" key="10">
    <source>
        <dbReference type="Proteomes" id="UP000268446"/>
    </source>
</evidence>
<keyword evidence="6 7" id="KW-0472">Membrane</keyword>
<dbReference type="GO" id="GO:0055085">
    <property type="term" value="P:transmembrane transport"/>
    <property type="evidence" value="ECO:0007669"/>
    <property type="project" value="InterPro"/>
</dbReference>
<dbReference type="Gene3D" id="1.10.3720.10">
    <property type="entry name" value="MetI-like"/>
    <property type="match status" value="1"/>
</dbReference>